<dbReference type="InterPro" id="IPR008969">
    <property type="entry name" value="CarboxyPept-like_regulatory"/>
</dbReference>
<dbReference type="STRING" id="1150368.SAMN02927921_00523"/>
<dbReference type="InterPro" id="IPR023997">
    <property type="entry name" value="TonB-dep_OMP_SusC/RagA_CS"/>
</dbReference>
<dbReference type="NCBIfam" id="TIGR04056">
    <property type="entry name" value="OMP_RagA_SusC"/>
    <property type="match status" value="1"/>
</dbReference>
<dbReference type="Pfam" id="PF00593">
    <property type="entry name" value="TonB_dep_Rec_b-barrel"/>
    <property type="match status" value="1"/>
</dbReference>
<evidence type="ECO:0000256" key="3">
    <source>
        <dbReference type="ARBA" id="ARBA00022452"/>
    </source>
</evidence>
<accession>A0A1K1MAP9</accession>
<dbReference type="InterPro" id="IPR023996">
    <property type="entry name" value="TonB-dep_OMP_SusC/RagA"/>
</dbReference>
<dbReference type="InterPro" id="IPR012910">
    <property type="entry name" value="Plug_dom"/>
</dbReference>
<keyword evidence="5" id="KW-0732">Signal</keyword>
<proteinExistence type="inferred from homology"/>
<gene>
    <name evidence="14" type="ORF">SAMN02927921_00523</name>
</gene>
<dbReference type="PANTHER" id="PTHR30069">
    <property type="entry name" value="TONB-DEPENDENT OUTER MEMBRANE RECEPTOR"/>
    <property type="match status" value="1"/>
</dbReference>
<keyword evidence="9 10" id="KW-0998">Cell outer membrane</keyword>
<dbReference type="GO" id="GO:0015344">
    <property type="term" value="F:siderophore uptake transmembrane transporter activity"/>
    <property type="evidence" value="ECO:0007669"/>
    <property type="project" value="TreeGrafter"/>
</dbReference>
<dbReference type="Pfam" id="PF07715">
    <property type="entry name" value="Plug"/>
    <property type="match status" value="1"/>
</dbReference>
<keyword evidence="8" id="KW-0675">Receptor</keyword>
<evidence type="ECO:0000256" key="8">
    <source>
        <dbReference type="ARBA" id="ARBA00023170"/>
    </source>
</evidence>
<dbReference type="PANTHER" id="PTHR30069:SF29">
    <property type="entry name" value="HEMOGLOBIN AND HEMOGLOBIN-HAPTOGLOBIN-BINDING PROTEIN 1-RELATED"/>
    <property type="match status" value="1"/>
</dbReference>
<evidence type="ECO:0000256" key="11">
    <source>
        <dbReference type="RuleBase" id="RU003357"/>
    </source>
</evidence>
<sequence length="1156" mass="127943">MRFRAGILFISIFWLSAGFPVKAENRQSDLDKIRISVSFLEIRLAEALETIGEKSNLGITFNDADIRSDKKVSYKAVNTSTQKVLKDVLHGTGLHFRLHGENIIIYKDQGQAIKGTVYDSGSGEPLMGATISIPGTGSGTTSGFNGEFSLVTEEFPLKIRISYLGYETREVVISSPNDNLEITLVAVNEELKEVVVTALGISREEKSLGYAVGEVSGTSMNESKRMNITNALAGKVAGVQIRNVSSDPGSSSLITIRGASSINGDNQPLFVIDGIPVNSNNQNAESSGEGYVDYGNTSMDISPDDIAEITVLKGAAAALYGSRAANGVILITTKKGRSGKKGLGISYNSAVKIDKAWLYPDFQNEFAAGSDILAVDENGIPVATGTATWGPRIEPGVQAVQTLPGGKTTVAELKAYPDRYKDFFEVGYTLTNNISVTGNYDKGSFRLSYTNLQNEGIVPGTNYKKNGFNLNSTYKIADDLTVSAMANFSIADSDNRPTQGKSGESDNATEVVYRLTPNTNIKDYKSYWEKGLEGLQQKTLDGGDNPYFTAFEQRNQFRRNRLFGKLQLNYKINETMNLQFRSGIDTYQEQRVTKRAFSSLEFPNGAYGNKIMGFTETNLDALFTYTPKIEGDFDASISLGANRMDQKQYYTRAFSGQLEIPQFYNISNAAAGSVENSDGHSRKRINSVYGLMQLAYGDFLFLDLSARNDWSSTLPPQNNSYFYPSASLSFIFSEAFHLNSRVFSFGRFRMSWSEVGNDTSPYQLTNTYGFDDWGDLKLAQNNQTLKNNHLKPEKTRVIELGFDLRWLQNRLGLDVALYRNKTFNQIISLPIAQSSGGTSKVINAGEIQNQGIEITLNATPVKSTDFSWDLSANFSKNENKVNALYGDMESIQLGSATGIYQRLYVDGAIGDFYDQRTPLRVASGPDKGRYILEDGMFVRDNSWVKTGNSTPDFTMGMTSIFNYKNFRLAFTVDWSQGGEFYNYTAKNLMSDGRIGFTTAYRDPQSGGLSFEYAGMPRTDGAVIPGVILNEDGTYRENDVVLPAPYYYGEYWDYEELHMSTATYIKLRELSFGYTFRNIRWADNLSVDLIGNDLISWFAYKTKHNRDGFVTGDYDKGYDPETQNYLSSAGPLGITQGVSAWQLPATRSIGIKLSANF</sequence>
<comment type="subcellular location">
    <subcellularLocation>
        <location evidence="1 10">Cell outer membrane</location>
        <topology evidence="1 10">Multi-pass membrane protein</topology>
    </subcellularLocation>
</comment>
<protein>
    <submittedName>
        <fullName evidence="14">TonB-linked outer membrane protein, SusC/RagA family</fullName>
    </submittedName>
</protein>
<evidence type="ECO:0000256" key="2">
    <source>
        <dbReference type="ARBA" id="ARBA00022448"/>
    </source>
</evidence>
<evidence type="ECO:0000259" key="13">
    <source>
        <dbReference type="Pfam" id="PF07715"/>
    </source>
</evidence>
<evidence type="ECO:0000313" key="14">
    <source>
        <dbReference type="EMBL" id="SFW20218.1"/>
    </source>
</evidence>
<keyword evidence="4 10" id="KW-0812">Transmembrane</keyword>
<evidence type="ECO:0000256" key="5">
    <source>
        <dbReference type="ARBA" id="ARBA00022729"/>
    </source>
</evidence>
<keyword evidence="7 10" id="KW-0472">Membrane</keyword>
<dbReference type="InterPro" id="IPR000531">
    <property type="entry name" value="Beta-barrel_TonB"/>
</dbReference>
<name>A0A1K1MAP9_9FLAO</name>
<dbReference type="SUPFAM" id="SSF49464">
    <property type="entry name" value="Carboxypeptidase regulatory domain-like"/>
    <property type="match status" value="1"/>
</dbReference>
<dbReference type="Gene3D" id="2.60.40.1120">
    <property type="entry name" value="Carboxypeptidase-like, regulatory domain"/>
    <property type="match status" value="1"/>
</dbReference>
<keyword evidence="2 10" id="KW-0813">Transport</keyword>
<keyword evidence="15" id="KW-1185">Reference proteome</keyword>
<evidence type="ECO:0000256" key="7">
    <source>
        <dbReference type="ARBA" id="ARBA00023136"/>
    </source>
</evidence>
<keyword evidence="3 10" id="KW-1134">Transmembrane beta strand</keyword>
<evidence type="ECO:0000313" key="15">
    <source>
        <dbReference type="Proteomes" id="UP000182248"/>
    </source>
</evidence>
<dbReference type="SUPFAM" id="SSF56935">
    <property type="entry name" value="Porins"/>
    <property type="match status" value="1"/>
</dbReference>
<dbReference type="AlphaFoldDB" id="A0A1K1MAP9"/>
<feature type="domain" description="TonB-dependent receptor-like beta-barrel" evidence="12">
    <location>
        <begin position="539"/>
        <end position="972"/>
    </location>
</feature>
<dbReference type="Gene3D" id="2.40.170.20">
    <property type="entry name" value="TonB-dependent receptor, beta-barrel domain"/>
    <property type="match status" value="1"/>
</dbReference>
<reference evidence="14 15" key="1">
    <citation type="submission" date="2016-11" db="EMBL/GenBank/DDBJ databases">
        <authorList>
            <person name="Jaros S."/>
            <person name="Januszkiewicz K."/>
            <person name="Wedrychowicz H."/>
        </authorList>
    </citation>
    <scope>NUCLEOTIDE SEQUENCE [LARGE SCALE GENOMIC DNA]</scope>
    <source>
        <strain evidence="14 15">CGMCC 1.12145</strain>
    </source>
</reference>
<dbReference type="InterPro" id="IPR039426">
    <property type="entry name" value="TonB-dep_rcpt-like"/>
</dbReference>
<evidence type="ECO:0000256" key="10">
    <source>
        <dbReference type="PROSITE-ProRule" id="PRU01360"/>
    </source>
</evidence>
<comment type="similarity">
    <text evidence="10 11">Belongs to the TonB-dependent receptor family.</text>
</comment>
<dbReference type="PROSITE" id="PS52016">
    <property type="entry name" value="TONB_DEPENDENT_REC_3"/>
    <property type="match status" value="1"/>
</dbReference>
<organism evidence="14 15">
    <name type="scientific">Sinomicrobium oceani</name>
    <dbReference type="NCBI Taxonomy" id="1150368"/>
    <lineage>
        <taxon>Bacteria</taxon>
        <taxon>Pseudomonadati</taxon>
        <taxon>Bacteroidota</taxon>
        <taxon>Flavobacteriia</taxon>
        <taxon>Flavobacteriales</taxon>
        <taxon>Flavobacteriaceae</taxon>
        <taxon>Sinomicrobium</taxon>
    </lineage>
</organism>
<dbReference type="InterPro" id="IPR036942">
    <property type="entry name" value="Beta-barrel_TonB_sf"/>
</dbReference>
<dbReference type="GO" id="GO:0044718">
    <property type="term" value="P:siderophore transmembrane transport"/>
    <property type="evidence" value="ECO:0007669"/>
    <property type="project" value="TreeGrafter"/>
</dbReference>
<evidence type="ECO:0000256" key="9">
    <source>
        <dbReference type="ARBA" id="ARBA00023237"/>
    </source>
</evidence>
<feature type="domain" description="TonB-dependent receptor plug" evidence="13">
    <location>
        <begin position="209"/>
        <end position="328"/>
    </location>
</feature>
<dbReference type="Pfam" id="PF13715">
    <property type="entry name" value="CarbopepD_reg_2"/>
    <property type="match status" value="1"/>
</dbReference>
<evidence type="ECO:0000256" key="4">
    <source>
        <dbReference type="ARBA" id="ARBA00022692"/>
    </source>
</evidence>
<evidence type="ECO:0000256" key="1">
    <source>
        <dbReference type="ARBA" id="ARBA00004571"/>
    </source>
</evidence>
<dbReference type="GO" id="GO:0009279">
    <property type="term" value="C:cell outer membrane"/>
    <property type="evidence" value="ECO:0007669"/>
    <property type="project" value="UniProtKB-SubCell"/>
</dbReference>
<dbReference type="InterPro" id="IPR037066">
    <property type="entry name" value="Plug_dom_sf"/>
</dbReference>
<dbReference type="Proteomes" id="UP000182248">
    <property type="component" value="Unassembled WGS sequence"/>
</dbReference>
<evidence type="ECO:0000256" key="6">
    <source>
        <dbReference type="ARBA" id="ARBA00023077"/>
    </source>
</evidence>
<dbReference type="NCBIfam" id="TIGR04057">
    <property type="entry name" value="SusC_RagA_signa"/>
    <property type="match status" value="1"/>
</dbReference>
<dbReference type="EMBL" id="FPJE01000002">
    <property type="protein sequence ID" value="SFW20218.1"/>
    <property type="molecule type" value="Genomic_DNA"/>
</dbReference>
<dbReference type="Gene3D" id="2.170.130.10">
    <property type="entry name" value="TonB-dependent receptor, plug domain"/>
    <property type="match status" value="1"/>
</dbReference>
<keyword evidence="6 11" id="KW-0798">TonB box</keyword>
<evidence type="ECO:0000259" key="12">
    <source>
        <dbReference type="Pfam" id="PF00593"/>
    </source>
</evidence>